<evidence type="ECO:0000256" key="1">
    <source>
        <dbReference type="SAM" id="SignalP"/>
    </source>
</evidence>
<gene>
    <name evidence="2" type="ORF">JCGZ_05246</name>
</gene>
<evidence type="ECO:0000313" key="2">
    <source>
        <dbReference type="EMBL" id="KDP20500.1"/>
    </source>
</evidence>
<evidence type="ECO:0008006" key="4">
    <source>
        <dbReference type="Google" id="ProtNLM"/>
    </source>
</evidence>
<feature type="signal peptide" evidence="1">
    <location>
        <begin position="1"/>
        <end position="23"/>
    </location>
</feature>
<organism evidence="2 3">
    <name type="scientific">Jatropha curcas</name>
    <name type="common">Barbados nut</name>
    <dbReference type="NCBI Taxonomy" id="180498"/>
    <lineage>
        <taxon>Eukaryota</taxon>
        <taxon>Viridiplantae</taxon>
        <taxon>Streptophyta</taxon>
        <taxon>Embryophyta</taxon>
        <taxon>Tracheophyta</taxon>
        <taxon>Spermatophyta</taxon>
        <taxon>Magnoliopsida</taxon>
        <taxon>eudicotyledons</taxon>
        <taxon>Gunneridae</taxon>
        <taxon>Pentapetalae</taxon>
        <taxon>rosids</taxon>
        <taxon>fabids</taxon>
        <taxon>Malpighiales</taxon>
        <taxon>Euphorbiaceae</taxon>
        <taxon>Crotonoideae</taxon>
        <taxon>Jatropheae</taxon>
        <taxon>Jatropha</taxon>
    </lineage>
</organism>
<dbReference type="Proteomes" id="UP000027138">
    <property type="component" value="Unassembled WGS sequence"/>
</dbReference>
<keyword evidence="3" id="KW-1185">Reference proteome</keyword>
<reference evidence="2 3" key="1">
    <citation type="journal article" date="2014" name="PLoS ONE">
        <title>Global Analysis of Gene Expression Profiles in Physic Nut (Jatropha curcas L.) Seedlings Exposed to Salt Stress.</title>
        <authorList>
            <person name="Zhang L."/>
            <person name="Zhang C."/>
            <person name="Wu P."/>
            <person name="Chen Y."/>
            <person name="Li M."/>
            <person name="Jiang H."/>
            <person name="Wu G."/>
        </authorList>
    </citation>
    <scope>NUCLEOTIDE SEQUENCE [LARGE SCALE GENOMIC DNA]</scope>
    <source>
        <strain evidence="3">cv. GZQX0401</strain>
        <tissue evidence="2">Young leaves</tissue>
    </source>
</reference>
<name>A0A067JKF8_JATCU</name>
<evidence type="ECO:0000313" key="3">
    <source>
        <dbReference type="Proteomes" id="UP000027138"/>
    </source>
</evidence>
<protein>
    <recommendedName>
        <fullName evidence="4">Secreted protein</fullName>
    </recommendedName>
</protein>
<dbReference type="AlphaFoldDB" id="A0A067JKF8"/>
<dbReference type="EMBL" id="KK915940">
    <property type="protein sequence ID" value="KDP20500.1"/>
    <property type="molecule type" value="Genomic_DNA"/>
</dbReference>
<keyword evidence="1" id="KW-0732">Signal</keyword>
<accession>A0A067JKF8</accession>
<feature type="chain" id="PRO_5001641989" description="Secreted protein" evidence="1">
    <location>
        <begin position="24"/>
        <end position="100"/>
    </location>
</feature>
<proteinExistence type="predicted"/>
<sequence length="100" mass="10778">MALLLRASVNLLSLLLGTPKGLARRDQYIASLADCFPNSQHVKELSISKCAHPSTACAANTLGTQSLARPDRIDSTPVLKTRFCLRPRTSVLARAACMDP</sequence>